<name>A0AAV5WW48_9BILA</name>
<feature type="transmembrane region" description="Helical" evidence="1">
    <location>
        <begin position="49"/>
        <end position="69"/>
    </location>
</feature>
<evidence type="ECO:0008006" key="4">
    <source>
        <dbReference type="Google" id="ProtNLM"/>
    </source>
</evidence>
<dbReference type="Proteomes" id="UP001432322">
    <property type="component" value="Unassembled WGS sequence"/>
</dbReference>
<accession>A0AAV5WW48</accession>
<keyword evidence="3" id="KW-1185">Reference proteome</keyword>
<organism evidence="2 3">
    <name type="scientific">Pristionchus fissidentatus</name>
    <dbReference type="NCBI Taxonomy" id="1538716"/>
    <lineage>
        <taxon>Eukaryota</taxon>
        <taxon>Metazoa</taxon>
        <taxon>Ecdysozoa</taxon>
        <taxon>Nematoda</taxon>
        <taxon>Chromadorea</taxon>
        <taxon>Rhabditida</taxon>
        <taxon>Rhabditina</taxon>
        <taxon>Diplogasteromorpha</taxon>
        <taxon>Diplogasteroidea</taxon>
        <taxon>Neodiplogasteridae</taxon>
        <taxon>Pristionchus</taxon>
    </lineage>
</organism>
<sequence length="150" mass="16378">MGRTAVTRGSLYNGSITTAIIHLLISVFCVLLGIYIMKEFSLDEVEANLFLLFAVVGILASSCVLLSLFTRSSVLCFAGFLLAAFEAIGFIVLFGLYFAGVLDETKALMVGDQSFLMAITAVEIFTTLFFAFAYSRSFKFLFPGEDENLA</sequence>
<keyword evidence="1" id="KW-0472">Membrane</keyword>
<feature type="transmembrane region" description="Helical" evidence="1">
    <location>
        <begin position="12"/>
        <end position="37"/>
    </location>
</feature>
<keyword evidence="1" id="KW-1133">Transmembrane helix</keyword>
<proteinExistence type="predicted"/>
<comment type="caution">
    <text evidence="2">The sequence shown here is derived from an EMBL/GenBank/DDBJ whole genome shotgun (WGS) entry which is preliminary data.</text>
</comment>
<gene>
    <name evidence="2" type="ORF">PFISCL1PPCAC_27578</name>
</gene>
<feature type="transmembrane region" description="Helical" evidence="1">
    <location>
        <begin position="76"/>
        <end position="102"/>
    </location>
</feature>
<dbReference type="EMBL" id="BTSY01000007">
    <property type="protein sequence ID" value="GMT36281.1"/>
    <property type="molecule type" value="Genomic_DNA"/>
</dbReference>
<feature type="transmembrane region" description="Helical" evidence="1">
    <location>
        <begin position="114"/>
        <end position="134"/>
    </location>
</feature>
<dbReference type="AlphaFoldDB" id="A0AAV5WW48"/>
<evidence type="ECO:0000313" key="2">
    <source>
        <dbReference type="EMBL" id="GMT36281.1"/>
    </source>
</evidence>
<evidence type="ECO:0000256" key="1">
    <source>
        <dbReference type="SAM" id="Phobius"/>
    </source>
</evidence>
<protein>
    <recommendedName>
        <fullName evidence="4">MARVEL domain-containing protein</fullName>
    </recommendedName>
</protein>
<reference evidence="2" key="1">
    <citation type="submission" date="2023-10" db="EMBL/GenBank/DDBJ databases">
        <title>Genome assembly of Pristionchus species.</title>
        <authorList>
            <person name="Yoshida K."/>
            <person name="Sommer R.J."/>
        </authorList>
    </citation>
    <scope>NUCLEOTIDE SEQUENCE</scope>
    <source>
        <strain evidence="2">RS5133</strain>
    </source>
</reference>
<keyword evidence="1" id="KW-0812">Transmembrane</keyword>
<evidence type="ECO:0000313" key="3">
    <source>
        <dbReference type="Proteomes" id="UP001432322"/>
    </source>
</evidence>